<reference evidence="3 4" key="1">
    <citation type="submission" date="2018-08" db="EMBL/GenBank/DDBJ databases">
        <title>Form III RuBisCO-mediated autotrophy in Thermodesulfobium bacteria.</title>
        <authorList>
            <person name="Toshchakov S.V."/>
            <person name="Kublanov I.V."/>
            <person name="Frolov E."/>
            <person name="Bonch-Osmolovskaya E.A."/>
            <person name="Tourova T.P."/>
            <person name="Chernych N.A."/>
            <person name="Lebedinsky A.V."/>
        </authorList>
    </citation>
    <scope>NUCLEOTIDE SEQUENCE [LARGE SCALE GENOMIC DNA]</scope>
    <source>
        <strain evidence="3 4">SR</strain>
    </source>
</reference>
<dbReference type="AlphaFoldDB" id="A0A3D8P1A8"/>
<dbReference type="Pfam" id="PF03787">
    <property type="entry name" value="RAMPs"/>
    <property type="match status" value="1"/>
</dbReference>
<evidence type="ECO:0000259" key="2">
    <source>
        <dbReference type="Pfam" id="PF03787"/>
    </source>
</evidence>
<evidence type="ECO:0000313" key="3">
    <source>
        <dbReference type="EMBL" id="RDV81259.1"/>
    </source>
</evidence>
<gene>
    <name evidence="3" type="ORF">DXX99_09465</name>
</gene>
<dbReference type="Proteomes" id="UP000256329">
    <property type="component" value="Unassembled WGS sequence"/>
</dbReference>
<sequence length="330" mass="37787">MNWTAYEVILRLETPLHIGWRRVGNLWQTRPYILPHQLLAALAARCAEWDVGGNEDGSPNPYVQKLEWLRKRMRFSYFFPTLERDPQGCYLPYYDERGNLKWKCGKCEPPELSELSAEEFDYLFLDAVMRTAIDHDRSAVQEGQLFAFEYVRPRCREWPGGAEGKEVYFGGYVFLSEELSKELKKQVSAEESLARLLDRLQVGGERKYGWGLIRVSEKDLRGLPGEKIELYGRREITVQLESELYVTVEKDVGIPAHVLLQGVKDKIAGQVEVVLMRSTRSEGDKTFYGKEVLGKPCYRPGSRCKDGSTKFLIDAGEGNSGIWGIWKISG</sequence>
<feature type="domain" description="CRISPR type III-associated protein" evidence="2">
    <location>
        <begin position="10"/>
        <end position="213"/>
    </location>
</feature>
<proteinExistence type="predicted"/>
<accession>A0A3D8P1A8</accession>
<dbReference type="GO" id="GO:0051607">
    <property type="term" value="P:defense response to virus"/>
    <property type="evidence" value="ECO:0007669"/>
    <property type="project" value="UniProtKB-KW"/>
</dbReference>
<dbReference type="RefSeq" id="WP_115793244.1">
    <property type="nucleotide sequence ID" value="NZ_QSLN01000020.1"/>
</dbReference>
<keyword evidence="4" id="KW-1185">Reference proteome</keyword>
<dbReference type="InterPro" id="IPR005537">
    <property type="entry name" value="RAMP_III_fam"/>
</dbReference>
<dbReference type="EMBL" id="QSLN01000020">
    <property type="protein sequence ID" value="RDV81259.1"/>
    <property type="molecule type" value="Genomic_DNA"/>
</dbReference>
<dbReference type="OrthoDB" id="1550501at2"/>
<keyword evidence="1" id="KW-0051">Antiviral defense</keyword>
<name>A0A3D8P1A8_9THEO</name>
<evidence type="ECO:0000256" key="1">
    <source>
        <dbReference type="ARBA" id="ARBA00023118"/>
    </source>
</evidence>
<organism evidence="3 4">
    <name type="scientific">Ammonifex thiophilus</name>
    <dbReference type="NCBI Taxonomy" id="444093"/>
    <lineage>
        <taxon>Bacteria</taxon>
        <taxon>Bacillati</taxon>
        <taxon>Bacillota</taxon>
        <taxon>Clostridia</taxon>
        <taxon>Thermoanaerobacterales</taxon>
        <taxon>Thermoanaerobacteraceae</taxon>
        <taxon>Ammonifex</taxon>
    </lineage>
</organism>
<protein>
    <recommendedName>
        <fullName evidence="2">CRISPR type III-associated protein domain-containing protein</fullName>
    </recommendedName>
</protein>
<evidence type="ECO:0000313" key="4">
    <source>
        <dbReference type="Proteomes" id="UP000256329"/>
    </source>
</evidence>
<comment type="caution">
    <text evidence="3">The sequence shown here is derived from an EMBL/GenBank/DDBJ whole genome shotgun (WGS) entry which is preliminary data.</text>
</comment>